<dbReference type="EMBL" id="QUAV01000001">
    <property type="protein sequence ID" value="TPR26300.1"/>
    <property type="molecule type" value="Genomic_DNA"/>
</dbReference>
<accession>A0ABY2YY99</accession>
<organism evidence="1 2">
    <name type="scientific">Apilactobacillus micheneri</name>
    <dbReference type="NCBI Taxonomy" id="1899430"/>
    <lineage>
        <taxon>Bacteria</taxon>
        <taxon>Bacillati</taxon>
        <taxon>Bacillota</taxon>
        <taxon>Bacilli</taxon>
        <taxon>Lactobacillales</taxon>
        <taxon>Lactobacillaceae</taxon>
        <taxon>Apilactobacillus</taxon>
    </lineage>
</organism>
<sequence length="224" mass="26568">MSILDALVSGSVFATFLTYVFNSINNDKNAIHNESEWRSDLYEISKKENINKENVEMFRTCISSTRGGCKYKFDKRFSDRYMTLDDIALIYYHYLINEYNFKVDSNNHNNNDCSEKSYHVLNEEDSIVFRQLCRMLLKSDWEIRNKNNNLLNKIKCIVKTNETEKKAVSLLCSLSNYEYIIRLYADCNQKRYIDTIKGNDEYQNKIIYVDLFKSIFILSFIIIN</sequence>
<comment type="caution">
    <text evidence="1">The sequence shown here is derived from an EMBL/GenBank/DDBJ whole genome shotgun (WGS) entry which is preliminary data.</text>
</comment>
<name>A0ABY2YY99_9LACO</name>
<dbReference type="Proteomes" id="UP000777560">
    <property type="component" value="Unassembled WGS sequence"/>
</dbReference>
<dbReference type="RefSeq" id="WP_105964251.1">
    <property type="nucleotide sequence ID" value="NZ_POSO01000002.1"/>
</dbReference>
<gene>
    <name evidence="1" type="ORF">DY114_00980</name>
</gene>
<protein>
    <submittedName>
        <fullName evidence="1">Uncharacterized protein</fullName>
    </submittedName>
</protein>
<reference evidence="1 2" key="1">
    <citation type="submission" date="2018-08" db="EMBL/GenBank/DDBJ databases">
        <title>Comparative genomics of wild bee and flower associated Lactobacillus reveals potential adaptation to the bee host.</title>
        <authorList>
            <person name="Vuong H.Q."/>
            <person name="Mcfrederick Q.S."/>
        </authorList>
    </citation>
    <scope>NUCLEOTIDE SEQUENCE [LARGE SCALE GENOMIC DNA]</scope>
    <source>
        <strain evidence="1 2">HV_13</strain>
    </source>
</reference>
<evidence type="ECO:0000313" key="1">
    <source>
        <dbReference type="EMBL" id="TPR26300.1"/>
    </source>
</evidence>
<proteinExistence type="predicted"/>
<evidence type="ECO:0000313" key="2">
    <source>
        <dbReference type="Proteomes" id="UP000777560"/>
    </source>
</evidence>
<keyword evidence="2" id="KW-1185">Reference proteome</keyword>